<evidence type="ECO:0000313" key="6">
    <source>
        <dbReference type="Proteomes" id="UP001154282"/>
    </source>
</evidence>
<feature type="repeat" description="PPR" evidence="3">
    <location>
        <begin position="91"/>
        <end position="126"/>
    </location>
</feature>
<dbReference type="Pfam" id="PF01535">
    <property type="entry name" value="PPR"/>
    <property type="match status" value="3"/>
</dbReference>
<evidence type="ECO:0000256" key="2">
    <source>
        <dbReference type="ARBA" id="ARBA00022737"/>
    </source>
</evidence>
<evidence type="ECO:0000313" key="5">
    <source>
        <dbReference type="EMBL" id="CAI0423026.1"/>
    </source>
</evidence>
<dbReference type="GO" id="GO:0008270">
    <property type="term" value="F:zinc ion binding"/>
    <property type="evidence" value="ECO:0007669"/>
    <property type="project" value="InterPro"/>
</dbReference>
<dbReference type="InterPro" id="IPR011990">
    <property type="entry name" value="TPR-like_helical_dom_sf"/>
</dbReference>
<dbReference type="PROSITE" id="PS51375">
    <property type="entry name" value="PPR"/>
    <property type="match status" value="3"/>
</dbReference>
<keyword evidence="6" id="KW-1185">Reference proteome</keyword>
<comment type="caution">
    <text evidence="5">The sequence shown here is derived from an EMBL/GenBank/DDBJ whole genome shotgun (WGS) entry which is preliminary data.</text>
</comment>
<evidence type="ECO:0000256" key="3">
    <source>
        <dbReference type="PROSITE-ProRule" id="PRU00708"/>
    </source>
</evidence>
<dbReference type="PANTHER" id="PTHR47926:SF520">
    <property type="entry name" value="DYW DOMAIN-CONTAINING PROTEIN"/>
    <property type="match status" value="1"/>
</dbReference>
<proteinExistence type="inferred from homology"/>
<dbReference type="GO" id="GO:0003723">
    <property type="term" value="F:RNA binding"/>
    <property type="evidence" value="ECO:0007669"/>
    <property type="project" value="InterPro"/>
</dbReference>
<accession>A0AAV0KPX4</accession>
<dbReference type="PANTHER" id="PTHR47926">
    <property type="entry name" value="PENTATRICOPEPTIDE REPEAT-CONTAINING PROTEIN"/>
    <property type="match status" value="1"/>
</dbReference>
<sequence length="501" mass="56335">MLQRCIQNGDHLTGRAHHCAILKTGNCLDLFAHNVLLNLYVNGKSLTDARKVFDEMPERNTISFDALMDVYAKCSLIENSLTLFLGSSITNDVSWNTMIVGFVHAGDFDSALSFFKDTLECHNVQPTEVTYSSALCACASLAALDPGTQIHCLTMKTTYDKNTVVGNALIDMYAKCGSIKDARLVFNGLTKNDEVSWNAMISGYSMHGLGGEALKVFDMMQETDVRPNQMTFVGVLSACSNGGLLSKGEAYFKSMIHDHGIEPCVEHYSCMVWLLGRLGHLDRALKLIKEMPFEPSLMAWRALLGACVIHNDVEIGKLCAKHILEIDPQDESTHVLLSNMYARTRRWANVATVRRSMKTKGLNKEPGLSWIENQGTVHYFTVDDASHPDKKMIYGMLEWLNMKTRQESYSPDRNAVLRDIEDDQKERHLWVHSERLALAFGLIKTPSGSSPIRIIKNLRICADCHAVMKLISKIVKRDIIVRDMNRFHHFENGLCSCGDYW</sequence>
<evidence type="ECO:0000259" key="4">
    <source>
        <dbReference type="Pfam" id="PF14432"/>
    </source>
</evidence>
<reference evidence="5" key="1">
    <citation type="submission" date="2022-08" db="EMBL/GenBank/DDBJ databases">
        <authorList>
            <person name="Gutierrez-Valencia J."/>
        </authorList>
    </citation>
    <scope>NUCLEOTIDE SEQUENCE</scope>
</reference>
<feature type="domain" description="DYW" evidence="4">
    <location>
        <begin position="409"/>
        <end position="501"/>
    </location>
</feature>
<organism evidence="5 6">
    <name type="scientific">Linum tenue</name>
    <dbReference type="NCBI Taxonomy" id="586396"/>
    <lineage>
        <taxon>Eukaryota</taxon>
        <taxon>Viridiplantae</taxon>
        <taxon>Streptophyta</taxon>
        <taxon>Embryophyta</taxon>
        <taxon>Tracheophyta</taxon>
        <taxon>Spermatophyta</taxon>
        <taxon>Magnoliopsida</taxon>
        <taxon>eudicotyledons</taxon>
        <taxon>Gunneridae</taxon>
        <taxon>Pentapetalae</taxon>
        <taxon>rosids</taxon>
        <taxon>fabids</taxon>
        <taxon>Malpighiales</taxon>
        <taxon>Linaceae</taxon>
        <taxon>Linum</taxon>
    </lineage>
</organism>
<dbReference type="Pfam" id="PF14432">
    <property type="entry name" value="DYW_deaminase"/>
    <property type="match status" value="1"/>
</dbReference>
<dbReference type="FunFam" id="1.25.40.10:FF:000031">
    <property type="entry name" value="Pentatricopeptide repeat-containing protein mitochondrial"/>
    <property type="match status" value="1"/>
</dbReference>
<comment type="similarity">
    <text evidence="1">Belongs to the PPR family. PCMP-H subfamily.</text>
</comment>
<dbReference type="InterPro" id="IPR032867">
    <property type="entry name" value="DYW_dom"/>
</dbReference>
<dbReference type="InterPro" id="IPR046960">
    <property type="entry name" value="PPR_At4g14850-like_plant"/>
</dbReference>
<dbReference type="FunFam" id="1.25.40.10:FF:000366">
    <property type="entry name" value="Pentatricopeptide (PPR) repeat-containing protein"/>
    <property type="match status" value="1"/>
</dbReference>
<dbReference type="InterPro" id="IPR002885">
    <property type="entry name" value="PPR_rpt"/>
</dbReference>
<gene>
    <name evidence="5" type="ORF">LITE_LOCUS19361</name>
</gene>
<dbReference type="Pfam" id="PF13041">
    <property type="entry name" value="PPR_2"/>
    <property type="match status" value="2"/>
</dbReference>
<name>A0AAV0KPX4_9ROSI</name>
<feature type="repeat" description="PPR" evidence="3">
    <location>
        <begin position="193"/>
        <end position="227"/>
    </location>
</feature>
<evidence type="ECO:0000256" key="1">
    <source>
        <dbReference type="ARBA" id="ARBA00006643"/>
    </source>
</evidence>
<dbReference type="Pfam" id="PF20431">
    <property type="entry name" value="E_motif"/>
    <property type="match status" value="1"/>
</dbReference>
<dbReference type="GO" id="GO:0009451">
    <property type="term" value="P:RNA modification"/>
    <property type="evidence" value="ECO:0007669"/>
    <property type="project" value="InterPro"/>
</dbReference>
<dbReference type="Proteomes" id="UP001154282">
    <property type="component" value="Unassembled WGS sequence"/>
</dbReference>
<dbReference type="NCBIfam" id="TIGR00756">
    <property type="entry name" value="PPR"/>
    <property type="match status" value="3"/>
</dbReference>
<dbReference type="EMBL" id="CAMGYJ010000005">
    <property type="protein sequence ID" value="CAI0423026.1"/>
    <property type="molecule type" value="Genomic_DNA"/>
</dbReference>
<dbReference type="InterPro" id="IPR046848">
    <property type="entry name" value="E_motif"/>
</dbReference>
<dbReference type="Gene3D" id="1.25.40.10">
    <property type="entry name" value="Tetratricopeptide repeat domain"/>
    <property type="match status" value="2"/>
</dbReference>
<feature type="repeat" description="PPR" evidence="3">
    <location>
        <begin position="29"/>
        <end position="63"/>
    </location>
</feature>
<keyword evidence="2" id="KW-0677">Repeat</keyword>
<dbReference type="AlphaFoldDB" id="A0AAV0KPX4"/>
<protein>
    <recommendedName>
        <fullName evidence="4">DYW domain-containing protein</fullName>
    </recommendedName>
</protein>